<evidence type="ECO:0000256" key="3">
    <source>
        <dbReference type="ARBA" id="ARBA00011881"/>
    </source>
</evidence>
<dbReference type="InterPro" id="IPR010023">
    <property type="entry name" value="KdsC_fam"/>
</dbReference>
<comment type="subunit">
    <text evidence="3">Homotetramer.</text>
</comment>
<comment type="cofactor">
    <cofactor evidence="1 7">
        <name>Mg(2+)</name>
        <dbReference type="ChEBI" id="CHEBI:18420"/>
    </cofactor>
</comment>
<dbReference type="RefSeq" id="WP_231930740.1">
    <property type="nucleotide sequence ID" value="NZ_SJPH01000002.1"/>
</dbReference>
<proteinExistence type="inferred from homology"/>
<accession>A0A5C5WBF9</accession>
<comment type="caution">
    <text evidence="8">The sequence shown here is derived from an EMBL/GenBank/DDBJ whole genome shotgun (WGS) entry which is preliminary data.</text>
</comment>
<dbReference type="SFLD" id="SFLDG01138">
    <property type="entry name" value="C1.6.2:_Deoxy-d-mannose-octulo"/>
    <property type="match status" value="1"/>
</dbReference>
<protein>
    <submittedName>
        <fullName evidence="8">3-deoxy-D-manno-octulosonate 8-phosphate phosphatase KdsC</fullName>
        <ecNumber evidence="8">3.1.3.45</ecNumber>
    </submittedName>
</protein>
<dbReference type="PIRSF" id="PIRSF006118">
    <property type="entry name" value="KDO8-P_Ptase"/>
    <property type="match status" value="1"/>
</dbReference>
<evidence type="ECO:0000256" key="1">
    <source>
        <dbReference type="ARBA" id="ARBA00001946"/>
    </source>
</evidence>
<dbReference type="SFLD" id="SFLDS00003">
    <property type="entry name" value="Haloacid_Dehalogenase"/>
    <property type="match status" value="1"/>
</dbReference>
<dbReference type="AlphaFoldDB" id="A0A5C5WBF9"/>
<dbReference type="InterPro" id="IPR050793">
    <property type="entry name" value="CMP-NeuNAc_synthase"/>
</dbReference>
<feature type="binding site" evidence="7">
    <location>
        <position position="22"/>
    </location>
    <ligand>
        <name>substrate</name>
    </ligand>
</feature>
<evidence type="ECO:0000313" key="9">
    <source>
        <dbReference type="Proteomes" id="UP000318995"/>
    </source>
</evidence>
<feature type="binding site" evidence="7">
    <location>
        <position position="113"/>
    </location>
    <ligand>
        <name>Mg(2+)</name>
        <dbReference type="ChEBI" id="CHEBI:18420"/>
    </ligand>
</feature>
<keyword evidence="6 7" id="KW-0460">Magnesium</keyword>
<keyword evidence="9" id="KW-1185">Reference proteome</keyword>
<reference evidence="8 9" key="1">
    <citation type="submission" date="2019-02" db="EMBL/GenBank/DDBJ databases">
        <title>Deep-cultivation of Planctomycetes and their phenomic and genomic characterization uncovers novel biology.</title>
        <authorList>
            <person name="Wiegand S."/>
            <person name="Jogler M."/>
            <person name="Boedeker C."/>
            <person name="Pinto D."/>
            <person name="Vollmers J."/>
            <person name="Rivas-Marin E."/>
            <person name="Kohn T."/>
            <person name="Peeters S.H."/>
            <person name="Heuer A."/>
            <person name="Rast P."/>
            <person name="Oberbeckmann S."/>
            <person name="Bunk B."/>
            <person name="Jeske O."/>
            <person name="Meyerdierks A."/>
            <person name="Storesund J.E."/>
            <person name="Kallscheuer N."/>
            <person name="Luecker S."/>
            <person name="Lage O.M."/>
            <person name="Pohl T."/>
            <person name="Merkel B.J."/>
            <person name="Hornburger P."/>
            <person name="Mueller R.-W."/>
            <person name="Bruemmer F."/>
            <person name="Labrenz M."/>
            <person name="Spormann A.M."/>
            <person name="Op Den Camp H."/>
            <person name="Overmann J."/>
            <person name="Amann R."/>
            <person name="Jetten M.S.M."/>
            <person name="Mascher T."/>
            <person name="Medema M.H."/>
            <person name="Devos D.P."/>
            <person name="Kaster A.-K."/>
            <person name="Ovreas L."/>
            <person name="Rohde M."/>
            <person name="Galperin M.Y."/>
            <person name="Jogler C."/>
        </authorList>
    </citation>
    <scope>NUCLEOTIDE SEQUENCE [LARGE SCALE GENOMIC DNA]</scope>
    <source>
        <strain evidence="8 9">Pla111</strain>
    </source>
</reference>
<evidence type="ECO:0000256" key="5">
    <source>
        <dbReference type="ARBA" id="ARBA00022801"/>
    </source>
</evidence>
<evidence type="ECO:0000256" key="2">
    <source>
        <dbReference type="ARBA" id="ARBA00005893"/>
    </source>
</evidence>
<dbReference type="NCBIfam" id="TIGR01670">
    <property type="entry name" value="KdsC-phosphatas"/>
    <property type="match status" value="1"/>
</dbReference>
<dbReference type="EC" id="3.1.3.45" evidence="8"/>
<dbReference type="Pfam" id="PF08282">
    <property type="entry name" value="Hydrolase_3"/>
    <property type="match status" value="1"/>
</dbReference>
<organism evidence="8 9">
    <name type="scientific">Botrimarina hoheduenensis</name>
    <dbReference type="NCBI Taxonomy" id="2528000"/>
    <lineage>
        <taxon>Bacteria</taxon>
        <taxon>Pseudomonadati</taxon>
        <taxon>Planctomycetota</taxon>
        <taxon>Planctomycetia</taxon>
        <taxon>Pirellulales</taxon>
        <taxon>Lacipirellulaceae</taxon>
        <taxon>Botrimarina</taxon>
    </lineage>
</organism>
<dbReference type="FunFam" id="3.40.50.1000:FF:000029">
    <property type="entry name" value="3-deoxy-D-manno-octulosonate 8-phosphate phosphatase KdsC"/>
    <property type="match status" value="1"/>
</dbReference>
<dbReference type="EMBL" id="SJPH01000002">
    <property type="protein sequence ID" value="TWT47351.1"/>
    <property type="molecule type" value="Genomic_DNA"/>
</dbReference>
<dbReference type="GO" id="GO:0019143">
    <property type="term" value="F:3-deoxy-manno-octulosonate-8-phosphatase activity"/>
    <property type="evidence" value="ECO:0007669"/>
    <property type="project" value="UniProtKB-EC"/>
</dbReference>
<dbReference type="GO" id="GO:0046872">
    <property type="term" value="F:metal ion binding"/>
    <property type="evidence" value="ECO:0007669"/>
    <property type="project" value="UniProtKB-KW"/>
</dbReference>
<evidence type="ECO:0000256" key="4">
    <source>
        <dbReference type="ARBA" id="ARBA00022723"/>
    </source>
</evidence>
<name>A0A5C5WBF9_9BACT</name>
<gene>
    <name evidence="8" type="primary">kdsC</name>
    <name evidence="8" type="ORF">Pla111_09640</name>
</gene>
<dbReference type="SFLD" id="SFLDG01136">
    <property type="entry name" value="C1.6:_Phosphoserine_Phosphatas"/>
    <property type="match status" value="1"/>
</dbReference>
<dbReference type="SUPFAM" id="SSF56784">
    <property type="entry name" value="HAD-like"/>
    <property type="match status" value="1"/>
</dbReference>
<dbReference type="InterPro" id="IPR036412">
    <property type="entry name" value="HAD-like_sf"/>
</dbReference>
<sequence length="179" mass="19103">MMDESELPRRAAQVRLLLSDVDGVMTDGSLTFDVEGRELKTFNVRDGLGIKLWRRSAGEFGIITGRSSTIVTKRAEELSLSIVHQGVQDKLPIVRQIAANHGMDLAEVAYIGDDLPDLPVVSAVGFGVAVGDACPELLAAADHTTLLPGGRGAVRELIETLLRASGRWQLADAQGLAST</sequence>
<dbReference type="GO" id="GO:0008781">
    <property type="term" value="F:N-acylneuraminate cytidylyltransferase activity"/>
    <property type="evidence" value="ECO:0007669"/>
    <property type="project" value="TreeGrafter"/>
</dbReference>
<dbReference type="Gene3D" id="3.40.50.1000">
    <property type="entry name" value="HAD superfamily/HAD-like"/>
    <property type="match status" value="1"/>
</dbReference>
<comment type="similarity">
    <text evidence="2">Belongs to the KdsC family.</text>
</comment>
<keyword evidence="4 7" id="KW-0479">Metal-binding</keyword>
<dbReference type="PANTHER" id="PTHR21485:SF3">
    <property type="entry name" value="N-ACYLNEURAMINATE CYTIDYLYLTRANSFERASE"/>
    <property type="match status" value="1"/>
</dbReference>
<keyword evidence="5 8" id="KW-0378">Hydrolase</keyword>
<dbReference type="Proteomes" id="UP000318995">
    <property type="component" value="Unassembled WGS sequence"/>
</dbReference>
<dbReference type="PANTHER" id="PTHR21485">
    <property type="entry name" value="HAD SUPERFAMILY MEMBERS CMAS AND KDSC"/>
    <property type="match status" value="1"/>
</dbReference>
<dbReference type="CDD" id="cd01630">
    <property type="entry name" value="HAD_KDO-like"/>
    <property type="match status" value="1"/>
</dbReference>
<evidence type="ECO:0000313" key="8">
    <source>
        <dbReference type="EMBL" id="TWT47351.1"/>
    </source>
</evidence>
<dbReference type="InterPro" id="IPR023214">
    <property type="entry name" value="HAD_sf"/>
</dbReference>
<evidence type="ECO:0000256" key="7">
    <source>
        <dbReference type="PIRSR" id="PIRSR006118-2"/>
    </source>
</evidence>
<feature type="binding site" evidence="7">
    <location>
        <position position="20"/>
    </location>
    <ligand>
        <name>Mg(2+)</name>
        <dbReference type="ChEBI" id="CHEBI:18420"/>
    </ligand>
</feature>
<evidence type="ECO:0000256" key="6">
    <source>
        <dbReference type="ARBA" id="ARBA00022842"/>
    </source>
</evidence>